<dbReference type="EMBL" id="BLXX01000003">
    <property type="protein sequence ID" value="GFO59248.1"/>
    <property type="molecule type" value="Genomic_DNA"/>
</dbReference>
<keyword evidence="2" id="KW-1185">Reference proteome</keyword>
<evidence type="ECO:0000313" key="1">
    <source>
        <dbReference type="EMBL" id="GFO59248.1"/>
    </source>
</evidence>
<proteinExistence type="predicted"/>
<dbReference type="Proteomes" id="UP000556026">
    <property type="component" value="Unassembled WGS sequence"/>
</dbReference>
<gene>
    <name evidence="1" type="ORF">GMST_15730</name>
</gene>
<name>A0A6V8MGZ6_9BACT</name>
<accession>A0A6V8MGZ6</accession>
<reference evidence="2" key="1">
    <citation type="submission" date="2020-06" db="EMBL/GenBank/DDBJ databases">
        <title>Draft genomic sequence of Geomonas sp. Red330.</title>
        <authorList>
            <person name="Itoh H."/>
            <person name="Zhenxing X."/>
            <person name="Ushijima N."/>
            <person name="Masuda Y."/>
            <person name="Shiratori Y."/>
            <person name="Senoo K."/>
        </authorList>
    </citation>
    <scope>NUCLEOTIDE SEQUENCE [LARGE SCALE GENOMIC DNA]</scope>
    <source>
        <strain evidence="2">Red330</strain>
    </source>
</reference>
<dbReference type="AlphaFoldDB" id="A0A6V8MGZ6"/>
<evidence type="ECO:0000313" key="2">
    <source>
        <dbReference type="Proteomes" id="UP000556026"/>
    </source>
</evidence>
<organism evidence="1 2">
    <name type="scientific">Geomonas silvestris</name>
    <dbReference type="NCBI Taxonomy" id="2740184"/>
    <lineage>
        <taxon>Bacteria</taxon>
        <taxon>Pseudomonadati</taxon>
        <taxon>Thermodesulfobacteriota</taxon>
        <taxon>Desulfuromonadia</taxon>
        <taxon>Geobacterales</taxon>
        <taxon>Geobacteraceae</taxon>
        <taxon>Geomonas</taxon>
    </lineage>
</organism>
<sequence>MGRWASALKVPSLAVRPEAPGVWLLERQVHKDMSLFDKIAGKLQEKNPALAELMKEQKLHDLFTRREFRISQAYLQREFLSRAQDEELIELSIELCNGYGEVSGKMKKRLLPAIPFSATFTIQGMEFSPARKYVLLKLEQVAPLDIDWLTRKVVEHIPFLTCSGNLITCDLNRVPTLAELFARRVRLGSRELNGWDLVTLKELTLKQGEIVGRVGVVI</sequence>
<protein>
    <submittedName>
        <fullName evidence="1">Uncharacterized protein</fullName>
    </submittedName>
</protein>
<comment type="caution">
    <text evidence="1">The sequence shown here is derived from an EMBL/GenBank/DDBJ whole genome shotgun (WGS) entry which is preliminary data.</text>
</comment>